<dbReference type="PRINTS" id="PR01415">
    <property type="entry name" value="ANKYRIN"/>
</dbReference>
<dbReference type="Proteomes" id="UP000246991">
    <property type="component" value="Unassembled WGS sequence"/>
</dbReference>
<dbReference type="Pfam" id="PF12796">
    <property type="entry name" value="Ank_2"/>
    <property type="match status" value="3"/>
</dbReference>
<keyword evidence="2 3" id="KW-0040">ANK repeat</keyword>
<dbReference type="InterPro" id="IPR002110">
    <property type="entry name" value="Ankyrin_rpt"/>
</dbReference>
<gene>
    <name evidence="5" type="ORF">C7212DRAFT_365727</name>
</gene>
<dbReference type="PROSITE" id="PS50181">
    <property type="entry name" value="FBOX"/>
    <property type="match status" value="1"/>
</dbReference>
<dbReference type="PROSITE" id="PS50297">
    <property type="entry name" value="ANK_REP_REGION"/>
    <property type="match status" value="1"/>
</dbReference>
<dbReference type="InterPro" id="IPR036770">
    <property type="entry name" value="Ankyrin_rpt-contain_sf"/>
</dbReference>
<dbReference type="SUPFAM" id="SSF48403">
    <property type="entry name" value="Ankyrin repeat"/>
    <property type="match status" value="1"/>
</dbReference>
<comment type="caution">
    <text evidence="5">The sequence shown here is derived from an EMBL/GenBank/DDBJ whole genome shotgun (WGS) entry which is preliminary data.</text>
</comment>
<proteinExistence type="predicted"/>
<reference evidence="5 6" key="1">
    <citation type="submission" date="2018-03" db="EMBL/GenBank/DDBJ databases">
        <title>Genomes of Pezizomycetes fungi and the evolution of truffles.</title>
        <authorList>
            <person name="Murat C."/>
            <person name="Payen T."/>
            <person name="Noel B."/>
            <person name="Kuo A."/>
            <person name="Martin F.M."/>
        </authorList>
    </citation>
    <scope>NUCLEOTIDE SEQUENCE [LARGE SCALE GENOMIC DNA]</scope>
    <source>
        <strain evidence="5">091103-1</strain>
    </source>
</reference>
<accession>A0A317SH93</accession>
<evidence type="ECO:0000313" key="6">
    <source>
        <dbReference type="Proteomes" id="UP000246991"/>
    </source>
</evidence>
<feature type="repeat" description="ANK" evidence="3">
    <location>
        <begin position="258"/>
        <end position="290"/>
    </location>
</feature>
<dbReference type="OrthoDB" id="426293at2759"/>
<keyword evidence="6" id="KW-1185">Reference proteome</keyword>
<dbReference type="PANTHER" id="PTHR24198:SF165">
    <property type="entry name" value="ANKYRIN REPEAT-CONTAINING PROTEIN-RELATED"/>
    <property type="match status" value="1"/>
</dbReference>
<evidence type="ECO:0000256" key="3">
    <source>
        <dbReference type="PROSITE-ProRule" id="PRU00023"/>
    </source>
</evidence>
<sequence length="402" mass="44308">MSFLHFPDELVVEVGKNLAPTDLYHLALTNGRMERIFIDDLPNTVFEDRPRVAEFGAKLIWFYAHRGDKEKVVALVQKGILQVVGPTFLHEGIPNQSLDALREVIGYGIGLKNLDPQGFSPLALAVAAGRADVVAVLAAHRKVDINYRHPTRNWTAMHLACLWKHPGVLRSLVENSTPFLAASDPDWRVALEIANRSEEQQMCVARALLASYKLDVNASVDGYTALHFAVVTTQWKGLHLLESLLQDGRTDLNPRDTFGRTPLNIAAGSGAYDAVEVLLSHGADVNMPSHPVGPDGKRWSPLHSAAHRGYEGVVRLLTSHPLINLNQRGALNETALDLALRASHVAVANILLSTKGIQTPIVCFNRDGSYIFTAPYSDDIKWLLLNYLKGEKAETESVDEWA</sequence>
<evidence type="ECO:0000256" key="2">
    <source>
        <dbReference type="ARBA" id="ARBA00023043"/>
    </source>
</evidence>
<evidence type="ECO:0000313" key="5">
    <source>
        <dbReference type="EMBL" id="PWW73608.1"/>
    </source>
</evidence>
<dbReference type="AlphaFoldDB" id="A0A317SH93"/>
<dbReference type="InterPro" id="IPR001810">
    <property type="entry name" value="F-box_dom"/>
</dbReference>
<dbReference type="Gene3D" id="1.25.40.20">
    <property type="entry name" value="Ankyrin repeat-containing domain"/>
    <property type="match status" value="2"/>
</dbReference>
<dbReference type="SMART" id="SM00248">
    <property type="entry name" value="ANK"/>
    <property type="match status" value="7"/>
</dbReference>
<evidence type="ECO:0000259" key="4">
    <source>
        <dbReference type="PROSITE" id="PS50181"/>
    </source>
</evidence>
<dbReference type="PANTHER" id="PTHR24198">
    <property type="entry name" value="ANKYRIN REPEAT AND PROTEIN KINASE DOMAIN-CONTAINING PROTEIN"/>
    <property type="match status" value="1"/>
</dbReference>
<dbReference type="PROSITE" id="PS50088">
    <property type="entry name" value="ANK_REPEAT"/>
    <property type="match status" value="1"/>
</dbReference>
<feature type="domain" description="F-box" evidence="4">
    <location>
        <begin position="1"/>
        <end position="49"/>
    </location>
</feature>
<keyword evidence="1" id="KW-0677">Repeat</keyword>
<dbReference type="EMBL" id="PYWC01000077">
    <property type="protein sequence ID" value="PWW73608.1"/>
    <property type="molecule type" value="Genomic_DNA"/>
</dbReference>
<protein>
    <submittedName>
        <fullName evidence="5">Ankyrin</fullName>
    </submittedName>
</protein>
<dbReference type="STRING" id="42249.A0A317SH93"/>
<evidence type="ECO:0000256" key="1">
    <source>
        <dbReference type="ARBA" id="ARBA00022737"/>
    </source>
</evidence>
<name>A0A317SH93_9PEZI</name>
<organism evidence="5 6">
    <name type="scientific">Tuber magnatum</name>
    <name type="common">white Piedmont truffle</name>
    <dbReference type="NCBI Taxonomy" id="42249"/>
    <lineage>
        <taxon>Eukaryota</taxon>
        <taxon>Fungi</taxon>
        <taxon>Dikarya</taxon>
        <taxon>Ascomycota</taxon>
        <taxon>Pezizomycotina</taxon>
        <taxon>Pezizomycetes</taxon>
        <taxon>Pezizales</taxon>
        <taxon>Tuberaceae</taxon>
        <taxon>Tuber</taxon>
    </lineage>
</organism>